<dbReference type="OrthoDB" id="9812811at2"/>
<keyword evidence="6" id="KW-1015">Disulfide bond</keyword>
<dbReference type="RefSeq" id="WP_038046310.1">
    <property type="nucleotide sequence ID" value="NZ_JMFG01000002.1"/>
</dbReference>
<evidence type="ECO:0000256" key="8">
    <source>
        <dbReference type="ARBA" id="ARBA00032824"/>
    </source>
</evidence>
<comment type="subcellular location">
    <subcellularLocation>
        <location evidence="1">Cytoplasm</location>
    </subcellularLocation>
</comment>
<evidence type="ECO:0000256" key="1">
    <source>
        <dbReference type="ARBA" id="ARBA00004496"/>
    </source>
</evidence>
<dbReference type="CDD" id="cd03015">
    <property type="entry name" value="PRX_Typ2cys"/>
    <property type="match status" value="1"/>
</dbReference>
<keyword evidence="4" id="KW-0575">Peroxidase</keyword>
<dbReference type="Pfam" id="PF00578">
    <property type="entry name" value="AhpC-TSA"/>
    <property type="match status" value="1"/>
</dbReference>
<dbReference type="Proteomes" id="UP000027284">
    <property type="component" value="Unassembled WGS sequence"/>
</dbReference>
<dbReference type="FunFam" id="3.40.30.10:FF:000002">
    <property type="entry name" value="Alkyl hydroperoxide reductase C"/>
    <property type="match status" value="1"/>
</dbReference>
<dbReference type="GO" id="GO:0006979">
    <property type="term" value="P:response to oxidative stress"/>
    <property type="evidence" value="ECO:0007669"/>
    <property type="project" value="TreeGrafter"/>
</dbReference>
<gene>
    <name evidence="13" type="ORF">EG19_03800</name>
    <name evidence="12" type="ORF">ENQ31_06685</name>
</gene>
<dbReference type="GO" id="GO:0045454">
    <property type="term" value="P:cell redox homeostasis"/>
    <property type="evidence" value="ECO:0007669"/>
    <property type="project" value="TreeGrafter"/>
</dbReference>
<evidence type="ECO:0000256" key="7">
    <source>
        <dbReference type="ARBA" id="ARBA00023284"/>
    </source>
</evidence>
<dbReference type="EMBL" id="JMFG01000002">
    <property type="protein sequence ID" value="KDA54936.1"/>
    <property type="molecule type" value="Genomic_DNA"/>
</dbReference>
<dbReference type="Gene3D" id="3.40.30.10">
    <property type="entry name" value="Glutaredoxin"/>
    <property type="match status" value="1"/>
</dbReference>
<evidence type="ECO:0000259" key="11">
    <source>
        <dbReference type="PROSITE" id="PS51352"/>
    </source>
</evidence>
<dbReference type="InterPro" id="IPR019479">
    <property type="entry name" value="Peroxiredoxin_C"/>
</dbReference>
<evidence type="ECO:0000313" key="13">
    <source>
        <dbReference type="EMBL" id="KDA54936.1"/>
    </source>
</evidence>
<dbReference type="EMBL" id="DSMR01000486">
    <property type="protein sequence ID" value="HET47835.1"/>
    <property type="molecule type" value="Genomic_DNA"/>
</dbReference>
<evidence type="ECO:0000256" key="10">
    <source>
        <dbReference type="PIRSR" id="PIRSR000239-1"/>
    </source>
</evidence>
<dbReference type="Pfam" id="PF10417">
    <property type="entry name" value="1-cysPrx_C"/>
    <property type="match status" value="1"/>
</dbReference>
<dbReference type="GO" id="GO:0005829">
    <property type="term" value="C:cytosol"/>
    <property type="evidence" value="ECO:0007669"/>
    <property type="project" value="TreeGrafter"/>
</dbReference>
<keyword evidence="14" id="KW-1185">Reference proteome</keyword>
<feature type="domain" description="Thioredoxin" evidence="11">
    <location>
        <begin position="2"/>
        <end position="161"/>
    </location>
</feature>
<comment type="caution">
    <text evidence="13">The sequence shown here is derived from an EMBL/GenBank/DDBJ whole genome shotgun (WGS) entry which is preliminary data.</text>
</comment>
<sequence>MSLVGKPAPLFTLEGYHNGEFVSVSLEKLRGKWVYLLFYPLDFTFVCPTEVLAFSRDAHEFAARNCQIFGVSVDSKYTHKAWVDAPRERGGLGGSLNYPLLADLTKEVSRAYGVLDEQAGVALRGLFLINPEGVIVHETTNFLPVGRSSREALRTLKAFQYVSQHTNEVCPADWDEGKDTMVATPEGAAQYLATH</sequence>
<dbReference type="PIRSF" id="PIRSF000239">
    <property type="entry name" value="AHPC"/>
    <property type="match status" value="1"/>
</dbReference>
<organism evidence="13 14">
    <name type="scientific">Thermoanaerobaculum aquaticum</name>
    <dbReference type="NCBI Taxonomy" id="1312852"/>
    <lineage>
        <taxon>Bacteria</taxon>
        <taxon>Pseudomonadati</taxon>
        <taxon>Acidobacteriota</taxon>
        <taxon>Thermoanaerobaculia</taxon>
        <taxon>Thermoanaerobaculales</taxon>
        <taxon>Thermoanaerobaculaceae</taxon>
        <taxon>Thermoanaerobaculum</taxon>
    </lineage>
</organism>
<comment type="function">
    <text evidence="9">Thiol-specific peroxidase that catalyzes the reduction of hydrogen peroxide and organic hydroperoxides to water and alcohols, respectively. Plays a role in cell protection against oxidative stress by detoxifying peroxides.</text>
</comment>
<dbReference type="AlphaFoldDB" id="A0A062Y3G5"/>
<dbReference type="PANTHER" id="PTHR10681">
    <property type="entry name" value="THIOREDOXIN PEROXIDASE"/>
    <property type="match status" value="1"/>
</dbReference>
<evidence type="ECO:0000256" key="4">
    <source>
        <dbReference type="ARBA" id="ARBA00022559"/>
    </source>
</evidence>
<evidence type="ECO:0000256" key="5">
    <source>
        <dbReference type="ARBA" id="ARBA00023002"/>
    </source>
</evidence>
<keyword evidence="5" id="KW-0560">Oxidoreductase</keyword>
<comment type="similarity">
    <text evidence="2">Belongs to the peroxiredoxin family. AhpC/Prx1 subfamily.</text>
</comment>
<dbReference type="InterPro" id="IPR036249">
    <property type="entry name" value="Thioredoxin-like_sf"/>
</dbReference>
<name>A0A062Y3G5_9BACT</name>
<dbReference type="SUPFAM" id="SSF52833">
    <property type="entry name" value="Thioredoxin-like"/>
    <property type="match status" value="1"/>
</dbReference>
<evidence type="ECO:0000313" key="12">
    <source>
        <dbReference type="EMBL" id="HET47835.1"/>
    </source>
</evidence>
<evidence type="ECO:0000313" key="14">
    <source>
        <dbReference type="Proteomes" id="UP000027284"/>
    </source>
</evidence>
<dbReference type="InterPro" id="IPR013766">
    <property type="entry name" value="Thioredoxin_domain"/>
</dbReference>
<dbReference type="InterPro" id="IPR050217">
    <property type="entry name" value="Peroxiredoxin"/>
</dbReference>
<dbReference type="GO" id="GO:0033554">
    <property type="term" value="P:cellular response to stress"/>
    <property type="evidence" value="ECO:0007669"/>
    <property type="project" value="TreeGrafter"/>
</dbReference>
<proteinExistence type="inferred from homology"/>
<dbReference type="PROSITE" id="PS51352">
    <property type="entry name" value="THIOREDOXIN_2"/>
    <property type="match status" value="1"/>
</dbReference>
<dbReference type="InterPro" id="IPR024706">
    <property type="entry name" value="Peroxiredoxin_AhpC-typ"/>
</dbReference>
<evidence type="ECO:0000256" key="6">
    <source>
        <dbReference type="ARBA" id="ARBA00023157"/>
    </source>
</evidence>
<reference evidence="13 14" key="1">
    <citation type="submission" date="2014-04" db="EMBL/GenBank/DDBJ databases">
        <title>The Genome Sequence of Thermoanaerobaculum aquaticum MP-01, The First Cultivated Group 23 Acidobacterium.</title>
        <authorList>
            <person name="Stamps B.W."/>
            <person name="Losey N.A."/>
            <person name="Lawson P.A."/>
            <person name="Stevenson B.S."/>
        </authorList>
    </citation>
    <scope>NUCLEOTIDE SEQUENCE [LARGE SCALE GENOMIC DNA]</scope>
    <source>
        <strain evidence="13 14">MP-01</strain>
    </source>
</reference>
<accession>A0A062Y3G5</accession>
<dbReference type="GO" id="GO:0042744">
    <property type="term" value="P:hydrogen peroxide catabolic process"/>
    <property type="evidence" value="ECO:0007669"/>
    <property type="project" value="TreeGrafter"/>
</dbReference>
<evidence type="ECO:0000256" key="3">
    <source>
        <dbReference type="ARBA" id="ARBA00022490"/>
    </source>
</evidence>
<evidence type="ECO:0000256" key="2">
    <source>
        <dbReference type="ARBA" id="ARBA00009796"/>
    </source>
</evidence>
<dbReference type="InterPro" id="IPR000866">
    <property type="entry name" value="AhpC/TSA"/>
</dbReference>
<protein>
    <recommendedName>
        <fullName evidence="8">Thioredoxin peroxidase</fullName>
    </recommendedName>
</protein>
<evidence type="ECO:0000256" key="9">
    <source>
        <dbReference type="ARBA" id="ARBA00037420"/>
    </source>
</evidence>
<keyword evidence="3" id="KW-0963">Cytoplasm</keyword>
<dbReference type="STRING" id="1312852.EG19_03800"/>
<keyword evidence="7" id="KW-0676">Redox-active center</keyword>
<dbReference type="PANTHER" id="PTHR10681:SF128">
    <property type="entry name" value="THIOREDOXIN-DEPENDENT PEROXIDE REDUCTASE, MITOCHONDRIAL"/>
    <property type="match status" value="1"/>
</dbReference>
<reference evidence="12" key="2">
    <citation type="journal article" date="2020" name="mSystems">
        <title>Genome- and Community-Level Interaction Insights into Carbon Utilization and Element Cycling Functions of Hydrothermarchaeota in Hydrothermal Sediment.</title>
        <authorList>
            <person name="Zhou Z."/>
            <person name="Liu Y."/>
            <person name="Xu W."/>
            <person name="Pan J."/>
            <person name="Luo Z.H."/>
            <person name="Li M."/>
        </authorList>
    </citation>
    <scope>NUCLEOTIDE SEQUENCE [LARGE SCALE GENOMIC DNA]</scope>
    <source>
        <strain evidence="12">SpSt-299</strain>
    </source>
</reference>
<feature type="active site" description="Cysteine sulfenic acid (-SOH) intermediate; for peroxidase activity" evidence="10">
    <location>
        <position position="47"/>
    </location>
</feature>
<dbReference type="GO" id="GO:0008379">
    <property type="term" value="F:thioredoxin peroxidase activity"/>
    <property type="evidence" value="ECO:0007669"/>
    <property type="project" value="TreeGrafter"/>
</dbReference>